<accession>A0A975FZT7</accession>
<keyword evidence="4" id="KW-1185">Reference proteome</keyword>
<evidence type="ECO:0000256" key="1">
    <source>
        <dbReference type="SAM" id="MobiDB-lite"/>
    </source>
</evidence>
<dbReference type="Proteomes" id="UP000676409">
    <property type="component" value="Chromosome"/>
</dbReference>
<feature type="transmembrane region" description="Helical" evidence="2">
    <location>
        <begin position="37"/>
        <end position="61"/>
    </location>
</feature>
<name>A0A975FZT7_9CAUL</name>
<organism evidence="3 4">
    <name type="scientific">Phenylobacterium montanum</name>
    <dbReference type="NCBI Taxonomy" id="2823693"/>
    <lineage>
        <taxon>Bacteria</taxon>
        <taxon>Pseudomonadati</taxon>
        <taxon>Pseudomonadota</taxon>
        <taxon>Alphaproteobacteria</taxon>
        <taxon>Caulobacterales</taxon>
        <taxon>Caulobacteraceae</taxon>
        <taxon>Phenylobacterium</taxon>
    </lineage>
</organism>
<evidence type="ECO:0000256" key="2">
    <source>
        <dbReference type="SAM" id="Phobius"/>
    </source>
</evidence>
<gene>
    <name evidence="3" type="ORF">KCG34_24630</name>
</gene>
<dbReference type="EMBL" id="CP073078">
    <property type="protein sequence ID" value="QUD88174.1"/>
    <property type="molecule type" value="Genomic_DNA"/>
</dbReference>
<evidence type="ECO:0000313" key="3">
    <source>
        <dbReference type="EMBL" id="QUD88174.1"/>
    </source>
</evidence>
<dbReference type="AlphaFoldDB" id="A0A975FZT7"/>
<reference evidence="3" key="1">
    <citation type="submission" date="2021-04" db="EMBL/GenBank/DDBJ databases">
        <title>The complete genome sequence of Caulobacter sp. S6.</title>
        <authorList>
            <person name="Tang Y."/>
            <person name="Ouyang W."/>
            <person name="Liu Q."/>
            <person name="Huang B."/>
            <person name="Guo Z."/>
            <person name="Lei P."/>
        </authorList>
    </citation>
    <scope>NUCLEOTIDE SEQUENCE</scope>
    <source>
        <strain evidence="3">S6</strain>
    </source>
</reference>
<proteinExistence type="predicted"/>
<keyword evidence="2" id="KW-0472">Membrane</keyword>
<feature type="region of interest" description="Disordered" evidence="1">
    <location>
        <begin position="1"/>
        <end position="29"/>
    </location>
</feature>
<dbReference type="RefSeq" id="WP_211938225.1">
    <property type="nucleotide sequence ID" value="NZ_CP073078.1"/>
</dbReference>
<sequence length="91" mass="9536">MAAVSSHHTHVSFPRSSSAAPQKPKPGPALRAIPREVIAMVGTAFGILIAVGSGSLLAAQVPENSPWLFMAAYAAPAAVVFAIFWLISRRL</sequence>
<feature type="transmembrane region" description="Helical" evidence="2">
    <location>
        <begin position="67"/>
        <end position="87"/>
    </location>
</feature>
<protein>
    <submittedName>
        <fullName evidence="3">Uncharacterized protein</fullName>
    </submittedName>
</protein>
<dbReference type="KEGG" id="caul:KCG34_24630"/>
<keyword evidence="2" id="KW-1133">Transmembrane helix</keyword>
<evidence type="ECO:0000313" key="4">
    <source>
        <dbReference type="Proteomes" id="UP000676409"/>
    </source>
</evidence>
<keyword evidence="2" id="KW-0812">Transmembrane</keyword>